<dbReference type="InterPro" id="IPR041388">
    <property type="entry name" value="FHA_2"/>
</dbReference>
<dbReference type="InterPro" id="IPR008984">
    <property type="entry name" value="SMAD_FHA_dom_sf"/>
</dbReference>
<evidence type="ECO:0000313" key="7">
    <source>
        <dbReference type="EnsemblMetazoa" id="GBRI013990-PA"/>
    </source>
</evidence>
<keyword evidence="3" id="KW-0378">Hydrolase</keyword>
<dbReference type="Pfam" id="PF17913">
    <property type="entry name" value="FHA_2"/>
    <property type="match status" value="1"/>
</dbReference>
<keyword evidence="4" id="KW-0234">DNA repair</keyword>
<evidence type="ECO:0000256" key="4">
    <source>
        <dbReference type="ARBA" id="ARBA00023204"/>
    </source>
</evidence>
<dbReference type="PANTHER" id="PTHR12083">
    <property type="entry name" value="BIFUNCTIONAL POLYNUCLEOTIDE PHOSPHATASE/KINASE"/>
    <property type="match status" value="1"/>
</dbReference>
<dbReference type="NCBIfam" id="TIGR01664">
    <property type="entry name" value="DNA-3'-Pase"/>
    <property type="match status" value="1"/>
</dbReference>
<keyword evidence="2" id="KW-0227">DNA damage</keyword>
<dbReference type="Gene3D" id="3.40.50.1000">
    <property type="entry name" value="HAD superfamily/HAD-like"/>
    <property type="match status" value="1"/>
</dbReference>
<dbReference type="InterPro" id="IPR006550">
    <property type="entry name" value="PNKP"/>
</dbReference>
<dbReference type="GO" id="GO:0003690">
    <property type="term" value="F:double-stranded DNA binding"/>
    <property type="evidence" value="ECO:0007669"/>
    <property type="project" value="TreeGrafter"/>
</dbReference>
<reference evidence="7" key="2">
    <citation type="submission" date="2020-05" db="UniProtKB">
        <authorList>
            <consortium name="EnsemblMetazoa"/>
        </authorList>
    </citation>
    <scope>IDENTIFICATION</scope>
    <source>
        <strain evidence="7">IAEA</strain>
    </source>
</reference>
<dbReference type="GO" id="GO:0046403">
    <property type="term" value="F:polynucleotide 3'-phosphatase activity"/>
    <property type="evidence" value="ECO:0007669"/>
    <property type="project" value="InterPro"/>
</dbReference>
<dbReference type="InterPro" id="IPR006551">
    <property type="entry name" value="Polynucleotide_phosphatase"/>
</dbReference>
<dbReference type="PANTHER" id="PTHR12083:SF9">
    <property type="entry name" value="BIFUNCTIONAL POLYNUCLEOTIDE PHOSPHATASE_KINASE"/>
    <property type="match status" value="1"/>
</dbReference>
<evidence type="ECO:0000256" key="5">
    <source>
        <dbReference type="ARBA" id="ARBA00023242"/>
    </source>
</evidence>
<dbReference type="SUPFAM" id="SSF52540">
    <property type="entry name" value="P-loop containing nucleoside triphosphate hydrolases"/>
    <property type="match status" value="1"/>
</dbReference>
<dbReference type="GO" id="GO:0046404">
    <property type="term" value="F:ATP-dependent polydeoxyribonucleotide 5'-hydroxyl-kinase activity"/>
    <property type="evidence" value="ECO:0007669"/>
    <property type="project" value="InterPro"/>
</dbReference>
<dbReference type="NCBIfam" id="TIGR01663">
    <property type="entry name" value="PNK-3'Pase"/>
    <property type="match status" value="1"/>
</dbReference>
<keyword evidence="5" id="KW-0539">Nucleus</keyword>
<feature type="domain" description="PNK FHA" evidence="6">
    <location>
        <begin position="13"/>
        <end position="82"/>
    </location>
</feature>
<dbReference type="NCBIfam" id="TIGR01662">
    <property type="entry name" value="HAD-SF-IIIA"/>
    <property type="match status" value="1"/>
</dbReference>
<organism evidence="7 8">
    <name type="scientific">Glossina brevipalpis</name>
    <dbReference type="NCBI Taxonomy" id="37001"/>
    <lineage>
        <taxon>Eukaryota</taxon>
        <taxon>Metazoa</taxon>
        <taxon>Ecdysozoa</taxon>
        <taxon>Arthropoda</taxon>
        <taxon>Hexapoda</taxon>
        <taxon>Insecta</taxon>
        <taxon>Pterygota</taxon>
        <taxon>Neoptera</taxon>
        <taxon>Endopterygota</taxon>
        <taxon>Diptera</taxon>
        <taxon>Brachycera</taxon>
        <taxon>Muscomorpha</taxon>
        <taxon>Hippoboscoidea</taxon>
        <taxon>Glossinidae</taxon>
        <taxon>Glossina</taxon>
    </lineage>
</organism>
<dbReference type="InterPro" id="IPR027417">
    <property type="entry name" value="P-loop_NTPase"/>
</dbReference>
<dbReference type="CDD" id="cd01625">
    <property type="entry name" value="HAD_PNP"/>
    <property type="match status" value="1"/>
</dbReference>
<proteinExistence type="predicted"/>
<comment type="subcellular location">
    <subcellularLocation>
        <location evidence="1">Nucleus</location>
    </subcellularLocation>
</comment>
<reference evidence="8" key="1">
    <citation type="submission" date="2014-03" db="EMBL/GenBank/DDBJ databases">
        <authorList>
            <person name="Aksoy S."/>
            <person name="Warren W."/>
            <person name="Wilson R.K."/>
        </authorList>
    </citation>
    <scope>NUCLEOTIDE SEQUENCE [LARGE SCALE GENOMIC DNA]</scope>
    <source>
        <strain evidence="8">IAEA</strain>
    </source>
</reference>
<dbReference type="InterPro" id="IPR036412">
    <property type="entry name" value="HAD-like_sf"/>
</dbReference>
<evidence type="ECO:0000256" key="1">
    <source>
        <dbReference type="ARBA" id="ARBA00004123"/>
    </source>
</evidence>
<dbReference type="InterPro" id="IPR013954">
    <property type="entry name" value="PNK3P"/>
</dbReference>
<evidence type="ECO:0000256" key="2">
    <source>
        <dbReference type="ARBA" id="ARBA00022763"/>
    </source>
</evidence>
<protein>
    <recommendedName>
        <fullName evidence="6">PNK FHA domain-containing protein</fullName>
    </recommendedName>
</protein>
<dbReference type="FunFam" id="3.40.50.1000:FF:000078">
    <property type="entry name" value="Bifunctional polynucleotide phosphatase/kinase"/>
    <property type="match status" value="1"/>
</dbReference>
<dbReference type="STRING" id="37001.A0A1A9WC07"/>
<evidence type="ECO:0000256" key="3">
    <source>
        <dbReference type="ARBA" id="ARBA00022801"/>
    </source>
</evidence>
<dbReference type="GO" id="GO:0005634">
    <property type="term" value="C:nucleus"/>
    <property type="evidence" value="ECO:0007669"/>
    <property type="project" value="UniProtKB-SubCell"/>
</dbReference>
<dbReference type="InterPro" id="IPR023214">
    <property type="entry name" value="HAD_sf"/>
</dbReference>
<evidence type="ECO:0000259" key="6">
    <source>
        <dbReference type="Pfam" id="PF17913"/>
    </source>
</evidence>
<dbReference type="Gene3D" id="2.60.200.20">
    <property type="match status" value="1"/>
</dbReference>
<dbReference type="AlphaFoldDB" id="A0A1A9WC07"/>
<sequence>MTHFKAKVLSRVCLLTPLESEHQIIHINSGKNVLGRSKETGVRDAKCSKKQLELDVDMVKAQIKLKVLGINPSGVNGFMVTKNTECALEHGDILEMIYGRHSFKIIFKPPPERKLQATADNSWISIEDDKLLIFTSAGVKASEKIAAYDVDGTIIKTKSGLVFPKSSDDWMLNCENAPKKLKQLFNTGFKICFFTNQGGISKGKVNISEFKAKMQSIVQKLDVPIQVFIATGEGYYRKPLPGMWEYLQKEANENVNIDKDQSFFVGDAAGRPEVGKGIHKRRKDHSLADRLFAKNLNINFYTPEEHFLGNKQEHWLPPEFELAKYDENQSLLNPPNAKLSIGPCEMIIMLGLPGSGKTHFCEKHLSPLGYFIANADSLKSTKACLEACERFLSKGTSCAVDNTNIDIESRKKFIDLAKKYKTPCRCFVMGTSIAHIKHNLAYRHLIDKKHSKINDMIFNTMKKKYTAPNMAEGFAEIVTVNLKFQFDSNYNESLYKLYLLEK</sequence>
<dbReference type="SUPFAM" id="SSF56784">
    <property type="entry name" value="HAD-like"/>
    <property type="match status" value="1"/>
</dbReference>
<evidence type="ECO:0000313" key="8">
    <source>
        <dbReference type="Proteomes" id="UP000091820"/>
    </source>
</evidence>
<keyword evidence="8" id="KW-1185">Reference proteome</keyword>
<dbReference type="Proteomes" id="UP000091820">
    <property type="component" value="Unassembled WGS sequence"/>
</dbReference>
<accession>A0A1A9WC07</accession>
<dbReference type="EnsemblMetazoa" id="GBRI013990-RA">
    <property type="protein sequence ID" value="GBRI013990-PA"/>
    <property type="gene ID" value="GBRI013990"/>
</dbReference>
<dbReference type="InterPro" id="IPR006549">
    <property type="entry name" value="HAD-SF_hydro_IIIA"/>
</dbReference>
<dbReference type="GO" id="GO:0006281">
    <property type="term" value="P:DNA repair"/>
    <property type="evidence" value="ECO:0007669"/>
    <property type="project" value="UniProtKB-KW"/>
</dbReference>
<dbReference type="FunFam" id="3.40.50.300:FF:000737">
    <property type="entry name" value="Bifunctional polynucleotide phosphatase/kinase"/>
    <property type="match status" value="1"/>
</dbReference>
<dbReference type="Pfam" id="PF13671">
    <property type="entry name" value="AAA_33"/>
    <property type="match status" value="1"/>
</dbReference>
<dbReference type="Gene3D" id="3.40.50.300">
    <property type="entry name" value="P-loop containing nucleotide triphosphate hydrolases"/>
    <property type="match status" value="1"/>
</dbReference>
<dbReference type="VEuPathDB" id="VectorBase:GBRI013990"/>
<dbReference type="Pfam" id="PF08645">
    <property type="entry name" value="PNK3P"/>
    <property type="match status" value="1"/>
</dbReference>
<dbReference type="SUPFAM" id="SSF49879">
    <property type="entry name" value="SMAD/FHA domain"/>
    <property type="match status" value="1"/>
</dbReference>
<name>A0A1A9WC07_9MUSC</name>